<dbReference type="PIRSF" id="PIRSF033535">
    <property type="entry name" value="UCP033535_plp"/>
    <property type="match status" value="1"/>
</dbReference>
<evidence type="ECO:0000313" key="1">
    <source>
        <dbReference type="EMBL" id="NIY73794.1"/>
    </source>
</evidence>
<name>A0ABX0W3H8_9RHOB</name>
<comment type="caution">
    <text evidence="1">The sequence shown here is derived from an EMBL/GenBank/DDBJ whole genome shotgun (WGS) entry which is preliminary data.</text>
</comment>
<proteinExistence type="predicted"/>
<organism evidence="1 2">
    <name type="scientific">Marivivens donghaensis</name>
    <dbReference type="NCBI Taxonomy" id="1699413"/>
    <lineage>
        <taxon>Bacteria</taxon>
        <taxon>Pseudomonadati</taxon>
        <taxon>Pseudomonadota</taxon>
        <taxon>Alphaproteobacteria</taxon>
        <taxon>Rhodobacterales</taxon>
        <taxon>Paracoccaceae</taxon>
        <taxon>Marivivens group</taxon>
        <taxon>Marivivens</taxon>
    </lineage>
</organism>
<keyword evidence="2" id="KW-1185">Reference proteome</keyword>
<sequence>MMDTSKQVKPKKPMTSWLLPLVAVVVIGAIAIDTKVVQIGSEEDGRAQAFNPDSYGAEQFPRIRDLIVERAPDAVTLANELAADKNAAIEAYGTKTAIGGIMPVTATGTLGEGRSGIYDLNVDGMPEGVRIRVQTGPAINGTDLRDMPGDIVFGEFTNQIEYQDAGSGINRAMAAEALSDLDRENLTGKTVEVTGAFTLINPKNWLITPVALEVQ</sequence>
<dbReference type="InterPro" id="IPR014582">
    <property type="entry name" value="UCP033535_lipo"/>
</dbReference>
<reference evidence="1 2" key="1">
    <citation type="submission" date="2020-03" db="EMBL/GenBank/DDBJ databases">
        <title>Bacterial isolates of synthetic phycosphere.</title>
        <authorList>
            <person name="Fu H."/>
            <person name="Moran M.A."/>
        </authorList>
    </citation>
    <scope>NUCLEOTIDE SEQUENCE [LARGE SCALE GENOMIC DNA]</scope>
    <source>
        <strain evidence="1 2">HF1</strain>
    </source>
</reference>
<accession>A0ABX0W3H8</accession>
<dbReference type="Proteomes" id="UP000709466">
    <property type="component" value="Unassembled WGS sequence"/>
</dbReference>
<protein>
    <submittedName>
        <fullName evidence="1">DUF2291 domain-containing protein</fullName>
    </submittedName>
</protein>
<dbReference type="EMBL" id="JAATOP010000013">
    <property type="protein sequence ID" value="NIY73794.1"/>
    <property type="molecule type" value="Genomic_DNA"/>
</dbReference>
<dbReference type="InterPro" id="IPR036215">
    <property type="entry name" value="TM0957-like_sf"/>
</dbReference>
<evidence type="ECO:0000313" key="2">
    <source>
        <dbReference type="Proteomes" id="UP000709466"/>
    </source>
</evidence>
<dbReference type="SUPFAM" id="SSF141318">
    <property type="entry name" value="TM0957-like"/>
    <property type="match status" value="1"/>
</dbReference>
<dbReference type="Pfam" id="PF10054">
    <property type="entry name" value="DUF2291"/>
    <property type="match status" value="1"/>
</dbReference>
<gene>
    <name evidence="1" type="ORF">HCZ30_15295</name>
</gene>